<gene>
    <name evidence="9 11" type="primary">thiI</name>
    <name evidence="11" type="ORF">U7230_13600</name>
</gene>
<evidence type="ECO:0000256" key="2">
    <source>
        <dbReference type="ARBA" id="ARBA00022490"/>
    </source>
</evidence>
<comment type="catalytic activity">
    <reaction evidence="9">
        <text>[ThiS sulfur-carrier protein]-C-terminal Gly-Gly-AMP + S-sulfanyl-L-cysteinyl-[cysteine desulfurase] + AH2 = [ThiS sulfur-carrier protein]-C-terminal-Gly-aminoethanethioate + L-cysteinyl-[cysteine desulfurase] + A + AMP + 2 H(+)</text>
        <dbReference type="Rhea" id="RHEA:43340"/>
        <dbReference type="Rhea" id="RHEA-COMP:12157"/>
        <dbReference type="Rhea" id="RHEA-COMP:12158"/>
        <dbReference type="Rhea" id="RHEA-COMP:12910"/>
        <dbReference type="Rhea" id="RHEA-COMP:19908"/>
        <dbReference type="ChEBI" id="CHEBI:13193"/>
        <dbReference type="ChEBI" id="CHEBI:15378"/>
        <dbReference type="ChEBI" id="CHEBI:17499"/>
        <dbReference type="ChEBI" id="CHEBI:29950"/>
        <dbReference type="ChEBI" id="CHEBI:61963"/>
        <dbReference type="ChEBI" id="CHEBI:90618"/>
        <dbReference type="ChEBI" id="CHEBI:232372"/>
        <dbReference type="ChEBI" id="CHEBI:456215"/>
    </reaction>
</comment>
<dbReference type="Pfam" id="PF02568">
    <property type="entry name" value="ThiI"/>
    <property type="match status" value="1"/>
</dbReference>
<keyword evidence="5 9" id="KW-0547">Nucleotide-binding</keyword>
<proteinExistence type="inferred from homology"/>
<dbReference type="Proteomes" id="UP001332192">
    <property type="component" value="Chromosome"/>
</dbReference>
<dbReference type="CDD" id="cd11716">
    <property type="entry name" value="THUMP_ThiI"/>
    <property type="match status" value="1"/>
</dbReference>
<keyword evidence="8 9" id="KW-0784">Thiamine biosynthesis</keyword>
<sequence>MPGPELSRVVLVRYGEVGLKGSNRAWFERTLAGNLRRALRHVGPCHVEDLHGRLLVRPEALATDAGLDAMSSAAARVFGVVGAVAAWETPLDIEAIREAARALVRAALASSQGGPLAFKVSARRSNRRFPMDSMEINRDVGADLLRLLGARLQVDVHRPALTVHVEVRDEAAYVYGNEQAGPGGLPIGVSGRALALVSGGIDSPVASWMAMKRGLYVDAVHFHAMPFTSEQARLKVLRLVSILAGWQGRMRVFVSRFTEVQKAIYANCPADLGVLLMRRMMVRIATRLAERHRYDALVTGENLGQVASQTVPSMAVVEAVSGRIVLRPLLAWDKSEIVDVARRIGTYETSIEPYEDCCTLFVARHPQTRPRFDRVEEAESKLDVDGLVDQALEQTEVVEASDAVGVHGGGLAGR</sequence>
<name>A0ABZ1BWD2_9FIRM</name>
<comment type="catalytic activity">
    <reaction evidence="9">
        <text>[ThiI sulfur-carrier protein]-S-sulfanyl-L-cysteine + a uridine in tRNA + 2 reduced [2Fe-2S]-[ferredoxin] + ATP + H(+) = [ThiI sulfur-carrier protein]-L-cysteine + a 4-thiouridine in tRNA + 2 oxidized [2Fe-2S]-[ferredoxin] + AMP + diphosphate</text>
        <dbReference type="Rhea" id="RHEA:24176"/>
        <dbReference type="Rhea" id="RHEA-COMP:10000"/>
        <dbReference type="Rhea" id="RHEA-COMP:10001"/>
        <dbReference type="Rhea" id="RHEA-COMP:13337"/>
        <dbReference type="Rhea" id="RHEA-COMP:13338"/>
        <dbReference type="Rhea" id="RHEA-COMP:13339"/>
        <dbReference type="Rhea" id="RHEA-COMP:13340"/>
        <dbReference type="ChEBI" id="CHEBI:15378"/>
        <dbReference type="ChEBI" id="CHEBI:29950"/>
        <dbReference type="ChEBI" id="CHEBI:30616"/>
        <dbReference type="ChEBI" id="CHEBI:33019"/>
        <dbReference type="ChEBI" id="CHEBI:33737"/>
        <dbReference type="ChEBI" id="CHEBI:33738"/>
        <dbReference type="ChEBI" id="CHEBI:61963"/>
        <dbReference type="ChEBI" id="CHEBI:65315"/>
        <dbReference type="ChEBI" id="CHEBI:136798"/>
        <dbReference type="ChEBI" id="CHEBI:456215"/>
        <dbReference type="EC" id="2.8.1.4"/>
    </reaction>
</comment>
<dbReference type="NCBIfam" id="TIGR00342">
    <property type="entry name" value="tRNA uracil 4-sulfurtransferase ThiI"/>
    <property type="match status" value="1"/>
</dbReference>
<dbReference type="PANTHER" id="PTHR43209">
    <property type="entry name" value="TRNA SULFURTRANSFERASE"/>
    <property type="match status" value="1"/>
</dbReference>
<dbReference type="InterPro" id="IPR054173">
    <property type="entry name" value="ThiI_fer"/>
</dbReference>
<evidence type="ECO:0000313" key="12">
    <source>
        <dbReference type="Proteomes" id="UP001332192"/>
    </source>
</evidence>
<comment type="pathway">
    <text evidence="9">Cofactor biosynthesis; thiamine diphosphate biosynthesis.</text>
</comment>
<keyword evidence="7 9" id="KW-0694">RNA-binding</keyword>
<keyword evidence="6 9" id="KW-0067">ATP-binding</keyword>
<evidence type="ECO:0000256" key="6">
    <source>
        <dbReference type="ARBA" id="ARBA00022840"/>
    </source>
</evidence>
<dbReference type="InterPro" id="IPR004114">
    <property type="entry name" value="THUMP_dom"/>
</dbReference>
<evidence type="ECO:0000256" key="4">
    <source>
        <dbReference type="ARBA" id="ARBA00022679"/>
    </source>
</evidence>
<dbReference type="InterPro" id="IPR020536">
    <property type="entry name" value="ThiI_AANH"/>
</dbReference>
<dbReference type="InterPro" id="IPR003720">
    <property type="entry name" value="tRNA_STrfase"/>
</dbReference>
<evidence type="ECO:0000256" key="8">
    <source>
        <dbReference type="ARBA" id="ARBA00022977"/>
    </source>
</evidence>
<evidence type="ECO:0000256" key="5">
    <source>
        <dbReference type="ARBA" id="ARBA00022741"/>
    </source>
</evidence>
<evidence type="ECO:0000259" key="10">
    <source>
        <dbReference type="PROSITE" id="PS51165"/>
    </source>
</evidence>
<evidence type="ECO:0000256" key="7">
    <source>
        <dbReference type="ARBA" id="ARBA00022884"/>
    </source>
</evidence>
<evidence type="ECO:0000256" key="1">
    <source>
        <dbReference type="ARBA" id="ARBA00004496"/>
    </source>
</evidence>
<protein>
    <recommendedName>
        <fullName evidence="9">Probable tRNA sulfurtransferase</fullName>
        <ecNumber evidence="9">2.8.1.4</ecNumber>
    </recommendedName>
    <alternativeName>
        <fullName evidence="9">Sulfur carrier protein ThiS sulfurtransferase</fullName>
    </alternativeName>
    <alternativeName>
        <fullName evidence="9">Thiamine biosynthesis protein ThiI</fullName>
    </alternativeName>
    <alternativeName>
        <fullName evidence="9">tRNA 4-thiouridine synthase</fullName>
    </alternativeName>
</protein>
<dbReference type="EC" id="2.8.1.4" evidence="9"/>
<feature type="binding site" evidence="9">
    <location>
        <begin position="221"/>
        <end position="222"/>
    </location>
    <ligand>
        <name>ATP</name>
        <dbReference type="ChEBI" id="CHEBI:30616"/>
    </ligand>
</feature>
<dbReference type="InterPro" id="IPR050102">
    <property type="entry name" value="tRNA_sulfurtransferase_ThiI"/>
</dbReference>
<accession>A0ABZ1BWD2</accession>
<dbReference type="EMBL" id="CP141615">
    <property type="protein sequence ID" value="WRP17104.1"/>
    <property type="molecule type" value="Genomic_DNA"/>
</dbReference>
<feature type="binding site" evidence="9">
    <location>
        <position position="300"/>
    </location>
    <ligand>
        <name>ATP</name>
        <dbReference type="ChEBI" id="CHEBI:30616"/>
    </ligand>
</feature>
<dbReference type="PROSITE" id="PS51165">
    <property type="entry name" value="THUMP"/>
    <property type="match status" value="1"/>
</dbReference>
<keyword evidence="2 9" id="KW-0963">Cytoplasm</keyword>
<reference evidence="11 12" key="1">
    <citation type="journal article" date="2024" name="Front. Microbiol.">
        <title>Novel thermophilic genera Geochorda gen. nov. and Carboxydochorda gen. nov. from the deep terrestrial subsurface reveal the ecophysiological diversity in the class Limnochordia.</title>
        <authorList>
            <person name="Karnachuk O.V."/>
            <person name="Lukina A.P."/>
            <person name="Avakyan M.R."/>
            <person name="Kadnikov V.V."/>
            <person name="Begmatov S."/>
            <person name="Beletsky A.V."/>
            <person name="Vlasova K.G."/>
            <person name="Novikov A.A."/>
            <person name="Shcherbakova V.A."/>
            <person name="Mardanov A.V."/>
            <person name="Ravin N.V."/>
        </authorList>
    </citation>
    <scope>NUCLEOTIDE SEQUENCE [LARGE SCALE GENOMIC DNA]</scope>
    <source>
        <strain evidence="11 12">L945</strain>
    </source>
</reference>
<comment type="function">
    <text evidence="9">Catalyzes the ATP-dependent transfer of a sulfur to tRNA to produce 4-thiouridine in position 8 of tRNAs, which functions as a near-UV photosensor. Also catalyzes the transfer of sulfur to the sulfur carrier protein ThiS, forming ThiS-thiocarboxylate. This is a step in the synthesis of thiazole, in the thiamine biosynthesis pathway. The sulfur is donated as persulfide by IscS.</text>
</comment>
<feature type="binding site" evidence="9">
    <location>
        <position position="309"/>
    </location>
    <ligand>
        <name>ATP</name>
        <dbReference type="ChEBI" id="CHEBI:30616"/>
    </ligand>
</feature>
<evidence type="ECO:0000256" key="3">
    <source>
        <dbReference type="ARBA" id="ARBA00022555"/>
    </source>
</evidence>
<dbReference type="Pfam" id="PF22025">
    <property type="entry name" value="ThiI_fer"/>
    <property type="match status" value="1"/>
</dbReference>
<dbReference type="HAMAP" id="MF_00021">
    <property type="entry name" value="ThiI"/>
    <property type="match status" value="1"/>
</dbReference>
<feature type="binding site" evidence="9">
    <location>
        <begin position="196"/>
        <end position="197"/>
    </location>
    <ligand>
        <name>ATP</name>
        <dbReference type="ChEBI" id="CHEBI:30616"/>
    </ligand>
</feature>
<keyword evidence="4 9" id="KW-0808">Transferase</keyword>
<dbReference type="Pfam" id="PF02926">
    <property type="entry name" value="THUMP"/>
    <property type="match status" value="1"/>
</dbReference>
<keyword evidence="3 9" id="KW-0820">tRNA-binding</keyword>
<dbReference type="SMART" id="SM00981">
    <property type="entry name" value="THUMP"/>
    <property type="match status" value="1"/>
</dbReference>
<comment type="similarity">
    <text evidence="9">Belongs to the ThiI family.</text>
</comment>
<dbReference type="RefSeq" id="WP_324716376.1">
    <property type="nucleotide sequence ID" value="NZ_CP141615.1"/>
</dbReference>
<dbReference type="Gene3D" id="3.40.50.620">
    <property type="entry name" value="HUPs"/>
    <property type="match status" value="1"/>
</dbReference>
<evidence type="ECO:0000313" key="11">
    <source>
        <dbReference type="EMBL" id="WRP17104.1"/>
    </source>
</evidence>
<feature type="binding site" evidence="9">
    <location>
        <position position="278"/>
    </location>
    <ligand>
        <name>ATP</name>
        <dbReference type="ChEBI" id="CHEBI:30616"/>
    </ligand>
</feature>
<dbReference type="InterPro" id="IPR049962">
    <property type="entry name" value="THUMP_ThiI"/>
</dbReference>
<comment type="subcellular location">
    <subcellularLocation>
        <location evidence="1 9">Cytoplasm</location>
    </subcellularLocation>
</comment>
<dbReference type="InterPro" id="IPR014729">
    <property type="entry name" value="Rossmann-like_a/b/a_fold"/>
</dbReference>
<dbReference type="SUPFAM" id="SSF143437">
    <property type="entry name" value="THUMP domain-like"/>
    <property type="match status" value="1"/>
</dbReference>
<dbReference type="GO" id="GO:0140741">
    <property type="term" value="F:tRNA-uracil-4 sulfurtransferase activity"/>
    <property type="evidence" value="ECO:0007669"/>
    <property type="project" value="UniProtKB-EC"/>
</dbReference>
<dbReference type="Gene3D" id="3.30.2130.30">
    <property type="match status" value="1"/>
</dbReference>
<feature type="domain" description="THUMP" evidence="10">
    <location>
        <begin position="68"/>
        <end position="178"/>
    </location>
</feature>
<dbReference type="InterPro" id="IPR049961">
    <property type="entry name" value="ThiI_N"/>
</dbReference>
<keyword evidence="12" id="KW-1185">Reference proteome</keyword>
<dbReference type="PANTHER" id="PTHR43209:SF1">
    <property type="entry name" value="TRNA SULFURTRANSFERASE"/>
    <property type="match status" value="1"/>
</dbReference>
<dbReference type="CDD" id="cd01712">
    <property type="entry name" value="PPase_ThiI"/>
    <property type="match status" value="1"/>
</dbReference>
<evidence type="ECO:0000256" key="9">
    <source>
        <dbReference type="HAMAP-Rule" id="MF_00021"/>
    </source>
</evidence>
<dbReference type="SUPFAM" id="SSF52402">
    <property type="entry name" value="Adenine nucleotide alpha hydrolases-like"/>
    <property type="match status" value="1"/>
</dbReference>
<organism evidence="11 12">
    <name type="scientific">Carboxydichorda subterranea</name>
    <dbReference type="NCBI Taxonomy" id="3109565"/>
    <lineage>
        <taxon>Bacteria</taxon>
        <taxon>Bacillati</taxon>
        <taxon>Bacillota</taxon>
        <taxon>Limnochordia</taxon>
        <taxon>Limnochordales</taxon>
        <taxon>Geochordaceae</taxon>
        <taxon>Carboxydichorda</taxon>
    </lineage>
</organism>